<keyword evidence="3" id="KW-1185">Reference proteome</keyword>
<gene>
    <name evidence="2" type="ORF">BOTCAL_0957g00020</name>
</gene>
<evidence type="ECO:0000313" key="2">
    <source>
        <dbReference type="EMBL" id="TEY29341.1"/>
    </source>
</evidence>
<dbReference type="AlphaFoldDB" id="A0A4Y8CEL3"/>
<accession>A0A4Y8CEL3</accession>
<name>A0A4Y8CEL3_9HELO</name>
<sequence>MWFNLYLGSWTEAEGLESSIQRSVTPSNVLLRKWARDEVDDGGDGGGGGNGGDGDGDGSSFPYRND</sequence>
<dbReference type="EMBL" id="PHWZ01000953">
    <property type="protein sequence ID" value="TEY29341.1"/>
    <property type="molecule type" value="Genomic_DNA"/>
</dbReference>
<proteinExistence type="predicted"/>
<evidence type="ECO:0000313" key="3">
    <source>
        <dbReference type="Proteomes" id="UP000297299"/>
    </source>
</evidence>
<reference evidence="2 3" key="1">
    <citation type="submission" date="2017-11" db="EMBL/GenBank/DDBJ databases">
        <title>Comparative genomics of Botrytis spp.</title>
        <authorList>
            <person name="Valero-Jimenez C.A."/>
            <person name="Tapia P."/>
            <person name="Veloso J."/>
            <person name="Silva-Moreno E."/>
            <person name="Staats M."/>
            <person name="Valdes J.H."/>
            <person name="Van Kan J.A.L."/>
        </authorList>
    </citation>
    <scope>NUCLEOTIDE SEQUENCE [LARGE SCALE GENOMIC DNA]</scope>
    <source>
        <strain evidence="2 3">MUCL2830</strain>
    </source>
</reference>
<feature type="compositionally biased region" description="Gly residues" evidence="1">
    <location>
        <begin position="44"/>
        <end position="53"/>
    </location>
</feature>
<protein>
    <submittedName>
        <fullName evidence="2">Uncharacterized protein</fullName>
    </submittedName>
</protein>
<feature type="region of interest" description="Disordered" evidence="1">
    <location>
        <begin position="35"/>
        <end position="66"/>
    </location>
</feature>
<organism evidence="2 3">
    <name type="scientific">Botryotinia calthae</name>
    <dbReference type="NCBI Taxonomy" id="38488"/>
    <lineage>
        <taxon>Eukaryota</taxon>
        <taxon>Fungi</taxon>
        <taxon>Dikarya</taxon>
        <taxon>Ascomycota</taxon>
        <taxon>Pezizomycotina</taxon>
        <taxon>Leotiomycetes</taxon>
        <taxon>Helotiales</taxon>
        <taxon>Sclerotiniaceae</taxon>
        <taxon>Botryotinia</taxon>
    </lineage>
</organism>
<comment type="caution">
    <text evidence="2">The sequence shown here is derived from an EMBL/GenBank/DDBJ whole genome shotgun (WGS) entry which is preliminary data.</text>
</comment>
<evidence type="ECO:0000256" key="1">
    <source>
        <dbReference type="SAM" id="MobiDB-lite"/>
    </source>
</evidence>
<dbReference type="Proteomes" id="UP000297299">
    <property type="component" value="Unassembled WGS sequence"/>
</dbReference>